<name>A0AAD1YAK3_EUPCR</name>
<organism evidence="2 3">
    <name type="scientific">Euplotes crassus</name>
    <dbReference type="NCBI Taxonomy" id="5936"/>
    <lineage>
        <taxon>Eukaryota</taxon>
        <taxon>Sar</taxon>
        <taxon>Alveolata</taxon>
        <taxon>Ciliophora</taxon>
        <taxon>Intramacronucleata</taxon>
        <taxon>Spirotrichea</taxon>
        <taxon>Hypotrichia</taxon>
        <taxon>Euplotida</taxon>
        <taxon>Euplotidae</taxon>
        <taxon>Moneuplotes</taxon>
    </lineage>
</organism>
<keyword evidence="3" id="KW-1185">Reference proteome</keyword>
<accession>A0AAD1YAK3</accession>
<dbReference type="AlphaFoldDB" id="A0AAD1YAK3"/>
<protein>
    <submittedName>
        <fullName evidence="2">Uncharacterized protein</fullName>
    </submittedName>
</protein>
<feature type="region of interest" description="Disordered" evidence="1">
    <location>
        <begin position="32"/>
        <end position="59"/>
    </location>
</feature>
<dbReference type="Proteomes" id="UP001295684">
    <property type="component" value="Unassembled WGS sequence"/>
</dbReference>
<comment type="caution">
    <text evidence="2">The sequence shown here is derived from an EMBL/GenBank/DDBJ whole genome shotgun (WGS) entry which is preliminary data.</text>
</comment>
<reference evidence="2" key="1">
    <citation type="submission" date="2023-07" db="EMBL/GenBank/DDBJ databases">
        <authorList>
            <consortium name="AG Swart"/>
            <person name="Singh M."/>
            <person name="Singh A."/>
            <person name="Seah K."/>
            <person name="Emmerich C."/>
        </authorList>
    </citation>
    <scope>NUCLEOTIDE SEQUENCE</scope>
    <source>
        <strain evidence="2">DP1</strain>
    </source>
</reference>
<sequence length="122" mass="13849">MSFYFSLYSYFPLLRCSLDTTKITERSCINSDKESQSVLNPSFRQSNSQKCSSEANPRIQRARLSPTREFRNSSAGIVTIETSDADFIMKEIKNSLFLNSKMLHAAFLAEGSSIGREQKKEC</sequence>
<proteinExistence type="predicted"/>
<evidence type="ECO:0000256" key="1">
    <source>
        <dbReference type="SAM" id="MobiDB-lite"/>
    </source>
</evidence>
<evidence type="ECO:0000313" key="3">
    <source>
        <dbReference type="Proteomes" id="UP001295684"/>
    </source>
</evidence>
<dbReference type="EMBL" id="CAMPGE010030095">
    <property type="protein sequence ID" value="CAI2387597.1"/>
    <property type="molecule type" value="Genomic_DNA"/>
</dbReference>
<gene>
    <name evidence="2" type="ORF">ECRASSUSDP1_LOCUS29231</name>
</gene>
<feature type="compositionally biased region" description="Polar residues" evidence="1">
    <location>
        <begin position="36"/>
        <end position="55"/>
    </location>
</feature>
<evidence type="ECO:0000313" key="2">
    <source>
        <dbReference type="EMBL" id="CAI2387597.1"/>
    </source>
</evidence>